<dbReference type="InterPro" id="IPR036390">
    <property type="entry name" value="WH_DNA-bd_sf"/>
</dbReference>
<comment type="caution">
    <text evidence="1">The sequence shown here is derived from an EMBL/GenBank/DDBJ whole genome shotgun (WGS) entry which is preliminary data.</text>
</comment>
<sequence length="201" mass="21642">MSDQLSPAERAALLALLVEAREMTNADLFAVAGVTLTGKSRVKLNEAGFVATEKVGRALVHELTDRGAQWCAAELSTPRPAKSGSYGGALYAVLAGLHRYLEATDQVLTDIFQPDIAGEILRTYRELTDGKPEQVRLAALRGQLAHVPADDFTKAMHLLAGRPGIHVRAEADRKTLTSDDHEAAIVLGETPRHLLTVEAGR</sequence>
<dbReference type="RefSeq" id="WP_188828921.1">
    <property type="nucleotide sequence ID" value="NZ_BMMW01000002.1"/>
</dbReference>
<reference evidence="1" key="1">
    <citation type="journal article" date="2014" name="Int. J. Syst. Evol. Microbiol.">
        <title>Complete genome sequence of Corynebacterium casei LMG S-19264T (=DSM 44701T), isolated from a smear-ripened cheese.</title>
        <authorList>
            <consortium name="US DOE Joint Genome Institute (JGI-PGF)"/>
            <person name="Walter F."/>
            <person name="Albersmeier A."/>
            <person name="Kalinowski J."/>
            <person name="Ruckert C."/>
        </authorList>
    </citation>
    <scope>NUCLEOTIDE SEQUENCE</scope>
    <source>
        <strain evidence="1">CGMCC 4.7278</strain>
    </source>
</reference>
<dbReference type="Proteomes" id="UP000612956">
    <property type="component" value="Unassembled WGS sequence"/>
</dbReference>
<name>A0A917V8D5_9NOCA</name>
<dbReference type="EMBL" id="BMMW01000002">
    <property type="protein sequence ID" value="GGK51094.1"/>
    <property type="molecule type" value="Genomic_DNA"/>
</dbReference>
<dbReference type="SUPFAM" id="SSF46785">
    <property type="entry name" value="Winged helix' DNA-binding domain"/>
    <property type="match status" value="1"/>
</dbReference>
<protein>
    <submittedName>
        <fullName evidence="1">Uncharacterized protein</fullName>
    </submittedName>
</protein>
<reference evidence="1" key="2">
    <citation type="submission" date="2020-09" db="EMBL/GenBank/DDBJ databases">
        <authorList>
            <person name="Sun Q."/>
            <person name="Zhou Y."/>
        </authorList>
    </citation>
    <scope>NUCLEOTIDE SEQUENCE</scope>
    <source>
        <strain evidence="1">CGMCC 4.7278</strain>
    </source>
</reference>
<accession>A0A917V8D5</accession>
<organism evidence="1 2">
    <name type="scientific">Nocardia camponoti</name>
    <dbReference type="NCBI Taxonomy" id="1616106"/>
    <lineage>
        <taxon>Bacteria</taxon>
        <taxon>Bacillati</taxon>
        <taxon>Actinomycetota</taxon>
        <taxon>Actinomycetes</taxon>
        <taxon>Mycobacteriales</taxon>
        <taxon>Nocardiaceae</taxon>
        <taxon>Nocardia</taxon>
    </lineage>
</organism>
<dbReference type="AlphaFoldDB" id="A0A917V8D5"/>
<gene>
    <name evidence="1" type="ORF">GCM10011591_23330</name>
</gene>
<proteinExistence type="predicted"/>
<evidence type="ECO:0000313" key="1">
    <source>
        <dbReference type="EMBL" id="GGK51094.1"/>
    </source>
</evidence>
<keyword evidence="2" id="KW-1185">Reference proteome</keyword>
<evidence type="ECO:0000313" key="2">
    <source>
        <dbReference type="Proteomes" id="UP000612956"/>
    </source>
</evidence>